<dbReference type="InterPro" id="IPR027417">
    <property type="entry name" value="P-loop_NTPase"/>
</dbReference>
<dbReference type="GO" id="GO:0005524">
    <property type="term" value="F:ATP binding"/>
    <property type="evidence" value="ECO:0007669"/>
    <property type="project" value="UniProtKB-KW"/>
</dbReference>
<protein>
    <recommendedName>
        <fullName evidence="3">Sigma-54 factor interaction domain-containing protein</fullName>
    </recommendedName>
</protein>
<evidence type="ECO:0000256" key="1">
    <source>
        <dbReference type="ARBA" id="ARBA00022741"/>
    </source>
</evidence>
<evidence type="ECO:0000259" key="3">
    <source>
        <dbReference type="PROSITE" id="PS50045"/>
    </source>
</evidence>
<dbReference type="InterPro" id="IPR002197">
    <property type="entry name" value="HTH_Fis"/>
</dbReference>
<dbReference type="PANTHER" id="PTHR32071">
    <property type="entry name" value="TRANSCRIPTIONAL REGULATORY PROTEIN"/>
    <property type="match status" value="1"/>
</dbReference>
<evidence type="ECO:0000313" key="4">
    <source>
        <dbReference type="EMBL" id="MBB4135471.1"/>
    </source>
</evidence>
<keyword evidence="2" id="KW-0067">ATP-binding</keyword>
<dbReference type="RefSeq" id="WP_183370513.1">
    <property type="nucleotide sequence ID" value="NZ_BAABHL010000065.1"/>
</dbReference>
<accession>A0A840EV78</accession>
<dbReference type="Pfam" id="PF02954">
    <property type="entry name" value="HTH_8"/>
    <property type="match status" value="1"/>
</dbReference>
<dbReference type="InterPro" id="IPR002078">
    <property type="entry name" value="Sigma_54_int"/>
</dbReference>
<proteinExistence type="predicted"/>
<sequence length="520" mass="54789">MTVDEDFSACDPVLRAARPVLDAASTQLVDTGLALLLTDAESRIIAGVYGGAHVERSIDSTGAVRGSHMGEDAVGTTALGTPVETRSSITVNGDEHFLELYKHLSCHGEPIVHPTTRRLEGILCMTEVAGTVNPLFRSYVERLVSDITSRLLDTTRASHRAVLDAFHRTCTRRDVAVVGVGDDVCLTNDLATALLDQSDLGALKAFAVGAGTLPEEMLTAAGLPVSVAGTRVPGAPNAAVFTLIPAAPSHHPVPRGSAAHGRSPVLFDAPSFDSGSALHARSLAVSGESGTGRTTYAAAATSGLQTQHVDIPRRIAAGERLDLPSVAARARSDRGAVIVDGVDLLAGTDLSVVRQLMVDRQVPVVLVSGPTAHLRPEVASVVSLCDDRAVLAPVRHRTNRIAALAAHFIGPDTTCSPGAIDALMAHDWPANLTELDRALDAARTHAADRGSPHHVDVADLPAQYRQSSKTSTLSVRERSERDAIVDVLDRCRGNKVHAARELDVSRSTLYARIRALGIEA</sequence>
<dbReference type="Gene3D" id="1.10.10.60">
    <property type="entry name" value="Homeodomain-like"/>
    <property type="match status" value="1"/>
</dbReference>
<keyword evidence="5" id="KW-1185">Reference proteome</keyword>
<dbReference type="SUPFAM" id="SSF46689">
    <property type="entry name" value="Homeodomain-like"/>
    <property type="match status" value="1"/>
</dbReference>
<dbReference type="GO" id="GO:0043565">
    <property type="term" value="F:sequence-specific DNA binding"/>
    <property type="evidence" value="ECO:0007669"/>
    <property type="project" value="InterPro"/>
</dbReference>
<name>A0A840EV78_9ACTN</name>
<dbReference type="InterPro" id="IPR009057">
    <property type="entry name" value="Homeodomain-like_sf"/>
</dbReference>
<organism evidence="4 5">
    <name type="scientific">Gordonia humi</name>
    <dbReference type="NCBI Taxonomy" id="686429"/>
    <lineage>
        <taxon>Bacteria</taxon>
        <taxon>Bacillati</taxon>
        <taxon>Actinomycetota</taxon>
        <taxon>Actinomycetes</taxon>
        <taxon>Mycobacteriales</taxon>
        <taxon>Gordoniaceae</taxon>
        <taxon>Gordonia</taxon>
    </lineage>
</organism>
<comment type="caution">
    <text evidence="4">The sequence shown here is derived from an EMBL/GenBank/DDBJ whole genome shotgun (WGS) entry which is preliminary data.</text>
</comment>
<reference evidence="4 5" key="1">
    <citation type="submission" date="2020-08" db="EMBL/GenBank/DDBJ databases">
        <title>Sequencing the genomes of 1000 actinobacteria strains.</title>
        <authorList>
            <person name="Klenk H.-P."/>
        </authorList>
    </citation>
    <scope>NUCLEOTIDE SEQUENCE [LARGE SCALE GENOMIC DNA]</scope>
    <source>
        <strain evidence="4 5">DSM 45298</strain>
    </source>
</reference>
<dbReference type="Gene3D" id="3.30.450.40">
    <property type="match status" value="1"/>
</dbReference>
<dbReference type="AlphaFoldDB" id="A0A840EV78"/>
<dbReference type="PRINTS" id="PR01590">
    <property type="entry name" value="HTHFIS"/>
</dbReference>
<dbReference type="EMBL" id="JACIFP010000001">
    <property type="protein sequence ID" value="MBB4135471.1"/>
    <property type="molecule type" value="Genomic_DNA"/>
</dbReference>
<dbReference type="GO" id="GO:0006355">
    <property type="term" value="P:regulation of DNA-templated transcription"/>
    <property type="evidence" value="ECO:0007669"/>
    <property type="project" value="InterPro"/>
</dbReference>
<dbReference type="Proteomes" id="UP000551501">
    <property type="component" value="Unassembled WGS sequence"/>
</dbReference>
<evidence type="ECO:0000313" key="5">
    <source>
        <dbReference type="Proteomes" id="UP000551501"/>
    </source>
</evidence>
<dbReference type="PROSITE" id="PS50045">
    <property type="entry name" value="SIGMA54_INTERACT_4"/>
    <property type="match status" value="1"/>
</dbReference>
<feature type="domain" description="Sigma-54 factor interaction" evidence="3">
    <location>
        <begin position="391"/>
        <end position="444"/>
    </location>
</feature>
<dbReference type="Gene3D" id="1.10.8.60">
    <property type="match status" value="1"/>
</dbReference>
<gene>
    <name evidence="4" type="ORF">BKA16_002023</name>
</gene>
<dbReference type="InterPro" id="IPR029016">
    <property type="entry name" value="GAF-like_dom_sf"/>
</dbReference>
<dbReference type="SUPFAM" id="SSF52540">
    <property type="entry name" value="P-loop containing nucleoside triphosphate hydrolases"/>
    <property type="match status" value="1"/>
</dbReference>
<keyword evidence="1" id="KW-0547">Nucleotide-binding</keyword>
<evidence type="ECO:0000256" key="2">
    <source>
        <dbReference type="ARBA" id="ARBA00022840"/>
    </source>
</evidence>